<gene>
    <name evidence="2" type="ORF">BUALT_Bualt03G0078600</name>
</gene>
<sequence>MHTNVGEQRENWNSLLLNSINMITFTATTMAGLTAAGVAAQPVLTLKLSSAALFAAATGLLMVMNKLQPSQLVEEQRNATTLFKQLQEEILTILAVHEFVITEMDVDYMIELERVLPLDKAYPLPLIEVMLEKFPAKLEPSVWWFLNQFQQKGMATVGSVFSGSSSLGILATAIAVGGGALSTVVNSIEHGGQVGMVFEMYRNCAGFYRLLEESIKSSIGEREVNRRGNGGLMEMKVALQLGRSLTELKDLAMALASSRKDGQAIDEFASKLF</sequence>
<accession>A0AAV6XTG6</accession>
<dbReference type="EMBL" id="WHWC01000003">
    <property type="protein sequence ID" value="KAG8385758.1"/>
    <property type="molecule type" value="Genomic_DNA"/>
</dbReference>
<dbReference type="Proteomes" id="UP000826271">
    <property type="component" value="Unassembled WGS sequence"/>
</dbReference>
<keyword evidence="3" id="KW-1185">Reference proteome</keyword>
<dbReference type="InterPro" id="IPR027949">
    <property type="entry name" value="Chloroplast_duf"/>
</dbReference>
<evidence type="ECO:0000313" key="2">
    <source>
        <dbReference type="EMBL" id="KAG8385758.1"/>
    </source>
</evidence>
<evidence type="ECO:0008006" key="4">
    <source>
        <dbReference type="Google" id="ProtNLM"/>
    </source>
</evidence>
<keyword evidence="1" id="KW-0472">Membrane</keyword>
<evidence type="ECO:0000313" key="3">
    <source>
        <dbReference type="Proteomes" id="UP000826271"/>
    </source>
</evidence>
<feature type="transmembrane region" description="Helical" evidence="1">
    <location>
        <begin position="46"/>
        <end position="64"/>
    </location>
</feature>
<protein>
    <recommendedName>
        <fullName evidence="4">F-box protein</fullName>
    </recommendedName>
</protein>
<reference evidence="2" key="1">
    <citation type="submission" date="2019-10" db="EMBL/GenBank/DDBJ databases">
        <authorList>
            <person name="Zhang R."/>
            <person name="Pan Y."/>
            <person name="Wang J."/>
            <person name="Ma R."/>
            <person name="Yu S."/>
        </authorList>
    </citation>
    <scope>NUCLEOTIDE SEQUENCE</scope>
    <source>
        <strain evidence="2">LA-IB0</strain>
        <tissue evidence="2">Leaf</tissue>
    </source>
</reference>
<proteinExistence type="predicted"/>
<keyword evidence="1" id="KW-0812">Transmembrane</keyword>
<organism evidence="2 3">
    <name type="scientific">Buddleja alternifolia</name>
    <dbReference type="NCBI Taxonomy" id="168488"/>
    <lineage>
        <taxon>Eukaryota</taxon>
        <taxon>Viridiplantae</taxon>
        <taxon>Streptophyta</taxon>
        <taxon>Embryophyta</taxon>
        <taxon>Tracheophyta</taxon>
        <taxon>Spermatophyta</taxon>
        <taxon>Magnoliopsida</taxon>
        <taxon>eudicotyledons</taxon>
        <taxon>Gunneridae</taxon>
        <taxon>Pentapetalae</taxon>
        <taxon>asterids</taxon>
        <taxon>lamiids</taxon>
        <taxon>Lamiales</taxon>
        <taxon>Scrophulariaceae</taxon>
        <taxon>Buddlejeae</taxon>
        <taxon>Buddleja</taxon>
    </lineage>
</organism>
<name>A0AAV6XTG6_9LAMI</name>
<dbReference type="Pfam" id="PF14476">
    <property type="entry name" value="Chloroplast_duf"/>
    <property type="match status" value="2"/>
</dbReference>
<evidence type="ECO:0000256" key="1">
    <source>
        <dbReference type="SAM" id="Phobius"/>
    </source>
</evidence>
<dbReference type="PANTHER" id="PTHR33358:SF12">
    <property type="entry name" value="F-BOX PROTEIN WITH A DOMAIN PROTEIN"/>
    <property type="match status" value="1"/>
</dbReference>
<feature type="transmembrane region" description="Helical" evidence="1">
    <location>
        <begin position="20"/>
        <end position="40"/>
    </location>
</feature>
<dbReference type="PANTHER" id="PTHR33358">
    <property type="entry name" value="F-BOX PROTEIN WITH A DOMAIN PROTEIN"/>
    <property type="match status" value="1"/>
</dbReference>
<keyword evidence="1" id="KW-1133">Transmembrane helix</keyword>
<dbReference type="AlphaFoldDB" id="A0AAV6XTG6"/>
<comment type="caution">
    <text evidence="2">The sequence shown here is derived from an EMBL/GenBank/DDBJ whole genome shotgun (WGS) entry which is preliminary data.</text>
</comment>